<evidence type="ECO:0000259" key="4">
    <source>
        <dbReference type="Pfam" id="PF12928"/>
    </source>
</evidence>
<feature type="domain" description="tRNA-splicing endonuclease subunit Sen54 N-terminal" evidence="4">
    <location>
        <begin position="46"/>
        <end position="100"/>
    </location>
</feature>
<evidence type="ECO:0000256" key="2">
    <source>
        <dbReference type="ARBA" id="ARBA00022694"/>
    </source>
</evidence>
<dbReference type="Proteomes" id="UP000789595">
    <property type="component" value="Unassembled WGS sequence"/>
</dbReference>
<dbReference type="PANTHER" id="PTHR21027:SF1">
    <property type="entry name" value="TRNA-SPLICING ENDONUCLEASE SUBUNIT SEN54"/>
    <property type="match status" value="1"/>
</dbReference>
<name>A0A8J2SJJ0_9STRA</name>
<dbReference type="GO" id="GO:0000379">
    <property type="term" value="P:tRNA-type intron splice site recognition and cleavage"/>
    <property type="evidence" value="ECO:0007669"/>
    <property type="project" value="TreeGrafter"/>
</dbReference>
<evidence type="ECO:0000256" key="3">
    <source>
        <dbReference type="SAM" id="MobiDB-lite"/>
    </source>
</evidence>
<dbReference type="Pfam" id="PF12928">
    <property type="entry name" value="tRNA_int_end_N2"/>
    <property type="match status" value="1"/>
</dbReference>
<dbReference type="AlphaFoldDB" id="A0A8J2SJJ0"/>
<gene>
    <name evidence="5" type="ORF">PECAL_3P16850</name>
</gene>
<comment type="caution">
    <text evidence="5">The sequence shown here is derived from an EMBL/GenBank/DDBJ whole genome shotgun (WGS) entry which is preliminary data.</text>
</comment>
<comment type="similarity">
    <text evidence="1">Belongs to the SEN54 family.</text>
</comment>
<evidence type="ECO:0000256" key="1">
    <source>
        <dbReference type="ARBA" id="ARBA00005736"/>
    </source>
</evidence>
<dbReference type="EMBL" id="CAKKNE010000003">
    <property type="protein sequence ID" value="CAH0371733.1"/>
    <property type="molecule type" value="Genomic_DNA"/>
</dbReference>
<dbReference type="InterPro" id="IPR024336">
    <property type="entry name" value="tRNA_splic_suSen54_N"/>
</dbReference>
<feature type="compositionally biased region" description="Acidic residues" evidence="3">
    <location>
        <begin position="18"/>
        <end position="40"/>
    </location>
</feature>
<evidence type="ECO:0000313" key="6">
    <source>
        <dbReference type="Proteomes" id="UP000789595"/>
    </source>
</evidence>
<dbReference type="GO" id="GO:0000214">
    <property type="term" value="C:tRNA-intron endonuclease complex"/>
    <property type="evidence" value="ECO:0007669"/>
    <property type="project" value="TreeGrafter"/>
</dbReference>
<keyword evidence="6" id="KW-1185">Reference proteome</keyword>
<dbReference type="PANTHER" id="PTHR21027">
    <property type="entry name" value="TRNA-SPLICING ENDONUCLEASE SUBUNIT SEN54"/>
    <property type="match status" value="1"/>
</dbReference>
<organism evidence="5 6">
    <name type="scientific">Pelagomonas calceolata</name>
    <dbReference type="NCBI Taxonomy" id="35677"/>
    <lineage>
        <taxon>Eukaryota</taxon>
        <taxon>Sar</taxon>
        <taxon>Stramenopiles</taxon>
        <taxon>Ochrophyta</taxon>
        <taxon>Pelagophyceae</taxon>
        <taxon>Pelagomonadales</taxon>
        <taxon>Pelagomonadaceae</taxon>
        <taxon>Pelagomonas</taxon>
    </lineage>
</organism>
<evidence type="ECO:0000313" key="5">
    <source>
        <dbReference type="EMBL" id="CAH0371733.1"/>
    </source>
</evidence>
<keyword evidence="2" id="KW-0819">tRNA processing</keyword>
<accession>A0A8J2SJJ0</accession>
<dbReference type="OrthoDB" id="408683at2759"/>
<protein>
    <recommendedName>
        <fullName evidence="4">tRNA-splicing endonuclease subunit Sen54 N-terminal domain-containing protein</fullName>
    </recommendedName>
</protein>
<feature type="region of interest" description="Disordered" evidence="3">
    <location>
        <begin position="1"/>
        <end position="44"/>
    </location>
</feature>
<reference evidence="5" key="1">
    <citation type="submission" date="2021-11" db="EMBL/GenBank/DDBJ databases">
        <authorList>
            <consortium name="Genoscope - CEA"/>
            <person name="William W."/>
        </authorList>
    </citation>
    <scope>NUCLEOTIDE SEQUENCE</scope>
</reference>
<dbReference type="InterPro" id="IPR024337">
    <property type="entry name" value="tRNA_splic_suSen54"/>
</dbReference>
<sequence length="261" mass="28457">MIKRLRTSLTGWRATAEEPQEADEQPEPPAEDQTEEDDSNDPFRKYGNRSVAVWDAATCTSSVIRQKGKHFRIMGCFANGAVKLFAEETLYLVEREALVLLPSAPVEDEDHPEPITARECYDLCLRNEDQNDGQRCPLACYWTYQQLKGLGYVVCRPQQYAAADGSRAIAPQFWAGDVAPGAPPVPVCFECHQPSQNFAKSRLGDPAFRVFVTHAGGGLPSVTQLTDLLERCAGAPAKAAVAAGDGTVLLFDLTEGVPTIA</sequence>
<proteinExistence type="inferred from homology"/>